<proteinExistence type="predicted"/>
<gene>
    <name evidence="1" type="ORF">BHF68_07930</name>
</gene>
<reference evidence="1 2" key="1">
    <citation type="submission" date="2016-09" db="EMBL/GenBank/DDBJ databases">
        <title>Draft genome sequence for the type strain of Desulfuribacillus alkaliarsenatis AHT28, an obligately anaerobic, sulfidogenic bacterium isolated from Russian soda lake sediments.</title>
        <authorList>
            <person name="Abin C.A."/>
            <person name="Hollibaugh J.T."/>
        </authorList>
    </citation>
    <scope>NUCLEOTIDE SEQUENCE [LARGE SCALE GENOMIC DNA]</scope>
    <source>
        <strain evidence="1 2">AHT28</strain>
    </source>
</reference>
<dbReference type="EMBL" id="MIJE01000031">
    <property type="protein sequence ID" value="OEF96566.1"/>
    <property type="molecule type" value="Genomic_DNA"/>
</dbReference>
<evidence type="ECO:0000313" key="1">
    <source>
        <dbReference type="EMBL" id="OEF96566.1"/>
    </source>
</evidence>
<protein>
    <submittedName>
        <fullName evidence="1">Uncharacterized protein</fullName>
    </submittedName>
</protein>
<dbReference type="OrthoDB" id="2773829at2"/>
<dbReference type="STRING" id="766136.BHF68_07930"/>
<dbReference type="Gene3D" id="3.40.50.150">
    <property type="entry name" value="Vaccinia Virus protein VP39"/>
    <property type="match status" value="1"/>
</dbReference>
<dbReference type="RefSeq" id="WP_069643575.1">
    <property type="nucleotide sequence ID" value="NZ_MIJE01000031.1"/>
</dbReference>
<dbReference type="Proteomes" id="UP000094296">
    <property type="component" value="Unassembled WGS sequence"/>
</dbReference>
<sequence>MLSPKKIKTEQLLDQDKQRLDNFIKILGRRKHFDQIEYHLYSLASKLFPGEGIISFVPETLLYSSKTEPLRNWLQDICVIRAIINLPHHALQPHTQTKISIIILEKQYLPDYQESDIYIAKANKLSDLEDIIINFFSR</sequence>
<dbReference type="AlphaFoldDB" id="A0A1E5G0Y5"/>
<name>A0A1E5G0Y5_9FIRM</name>
<comment type="caution">
    <text evidence="1">The sequence shown here is derived from an EMBL/GenBank/DDBJ whole genome shotgun (WGS) entry which is preliminary data.</text>
</comment>
<organism evidence="1 2">
    <name type="scientific">Desulfuribacillus alkaliarsenatis</name>
    <dbReference type="NCBI Taxonomy" id="766136"/>
    <lineage>
        <taxon>Bacteria</taxon>
        <taxon>Bacillati</taxon>
        <taxon>Bacillota</taxon>
        <taxon>Desulfuribacillia</taxon>
        <taxon>Desulfuribacillales</taxon>
        <taxon>Desulfuribacillaceae</taxon>
        <taxon>Desulfuribacillus</taxon>
    </lineage>
</organism>
<dbReference type="InterPro" id="IPR029063">
    <property type="entry name" value="SAM-dependent_MTases_sf"/>
</dbReference>
<accession>A0A1E5G0Y5</accession>
<evidence type="ECO:0000313" key="2">
    <source>
        <dbReference type="Proteomes" id="UP000094296"/>
    </source>
</evidence>
<dbReference type="SUPFAM" id="SSF53335">
    <property type="entry name" value="S-adenosyl-L-methionine-dependent methyltransferases"/>
    <property type="match status" value="1"/>
</dbReference>
<keyword evidence="2" id="KW-1185">Reference proteome</keyword>